<gene>
    <name evidence="2" type="ORF">GSU69_19620</name>
</gene>
<evidence type="ECO:0008006" key="4">
    <source>
        <dbReference type="Google" id="ProtNLM"/>
    </source>
</evidence>
<geneLocation type="plasmid" evidence="2 3">
    <name>unnamed2</name>
</geneLocation>
<proteinExistence type="predicted"/>
<dbReference type="Proteomes" id="UP000464597">
    <property type="component" value="Plasmid unnamed2"/>
</dbReference>
<evidence type="ECO:0000313" key="2">
    <source>
        <dbReference type="EMBL" id="QHC65065.1"/>
    </source>
</evidence>
<feature type="compositionally biased region" description="Pro residues" evidence="1">
    <location>
        <begin position="29"/>
        <end position="46"/>
    </location>
</feature>
<protein>
    <recommendedName>
        <fullName evidence="4">Centromere-binding protein ParB C-terminal domain-containing protein</fullName>
    </recommendedName>
</protein>
<sequence>MNRPAPRKSSLAGANPITPPQNATAEPAAKPPAPQDSPAQSAPPAPAIEQQEMPTAKPTTKPKYPPKVSFYQDPVDTSRVRGAIRHTQVQEGTRTLSQFINDAVMEKVARLEAQYNGGQPFPSVGARELPQGRPMGE</sequence>
<evidence type="ECO:0000313" key="3">
    <source>
        <dbReference type="Proteomes" id="UP000464597"/>
    </source>
</evidence>
<evidence type="ECO:0000256" key="1">
    <source>
        <dbReference type="SAM" id="MobiDB-lite"/>
    </source>
</evidence>
<feature type="region of interest" description="Disordered" evidence="1">
    <location>
        <begin position="115"/>
        <end position="137"/>
    </location>
</feature>
<accession>A0ABX6H5J7</accession>
<reference evidence="3" key="1">
    <citation type="submission" date="2019-12" db="EMBL/GenBank/DDBJ databases">
        <title>Complete and draft genome sequences of new strains and members of some known species of the genus Rathayibacter isolated from plants.</title>
        <authorList>
            <person name="Tarlachkov S.V."/>
            <person name="Starodumova I.P."/>
            <person name="Dorofeeva L.V."/>
            <person name="Prisyazhnaya N.V."/>
            <person name="Leyn S."/>
            <person name="Zlamal J."/>
            <person name="Elan M."/>
            <person name="Osterman A.L."/>
            <person name="Nadler S."/>
            <person name="Subbotin S.A."/>
            <person name="Evtushenko L.I."/>
        </authorList>
    </citation>
    <scope>NUCLEOTIDE SEQUENCE [LARGE SCALE GENOMIC DNA]</scope>
    <source>
        <strain evidence="3">VKM Ac-2802</strain>
        <plasmid evidence="3">unnamed2</plasmid>
    </source>
</reference>
<name>A0ABX6H5J7_9MICO</name>
<organism evidence="2 3">
    <name type="scientific">Rathayibacter festucae</name>
    <dbReference type="NCBI Taxonomy" id="110937"/>
    <lineage>
        <taxon>Bacteria</taxon>
        <taxon>Bacillati</taxon>
        <taxon>Actinomycetota</taxon>
        <taxon>Actinomycetes</taxon>
        <taxon>Micrococcales</taxon>
        <taxon>Microbacteriaceae</taxon>
        <taxon>Rathayibacter</taxon>
    </lineage>
</organism>
<feature type="region of interest" description="Disordered" evidence="1">
    <location>
        <begin position="1"/>
        <end position="76"/>
    </location>
</feature>
<dbReference type="EMBL" id="CP047182">
    <property type="protein sequence ID" value="QHC65065.1"/>
    <property type="molecule type" value="Genomic_DNA"/>
</dbReference>
<keyword evidence="3" id="KW-1185">Reference proteome</keyword>
<dbReference type="Gene3D" id="6.10.180.30">
    <property type="match status" value="1"/>
</dbReference>
<keyword evidence="2" id="KW-0614">Plasmid</keyword>